<keyword evidence="2" id="KW-1185">Reference proteome</keyword>
<dbReference type="PANTHER" id="PTHR30348">
    <property type="entry name" value="UNCHARACTERIZED PROTEIN YECE"/>
    <property type="match status" value="1"/>
</dbReference>
<comment type="caution">
    <text evidence="1">The sequence shown here is derived from an EMBL/GenBank/DDBJ whole genome shotgun (WGS) entry which is preliminary data.</text>
</comment>
<dbReference type="PANTHER" id="PTHR30348:SF9">
    <property type="entry name" value="UPF0759 PROTEIN YECE"/>
    <property type="match status" value="1"/>
</dbReference>
<accession>A0ABW4IEP9</accession>
<dbReference type="SUPFAM" id="SSF117396">
    <property type="entry name" value="TM1631-like"/>
    <property type="match status" value="1"/>
</dbReference>
<sequence length="299" mass="34712">MQFGKVDHPETVDFSLPHDHPDTLKLLSNSKNKKPLYITIGCAKWNKQDLKGFYPKGIKDELAYYATQFGCIELNATFYKAPSKDQVITWSNKTPDNFKFFPKIPNTVSHFKRLVGAQQPTEEFCDAIAHFEDKLGMAFLQLHDNFKPKDFGSLETYLKSFPKVIPLAVEVRNKEWFESPIINDNYYHLLNSLGLTNILVDTAGRRDMMHMRLSSKTAFIRWVGANHPTDYKRLDEWISRIQQWKEQGLENLYFFIHQNVELESPLLAAYFIRNLNLALGCNIPIPKTLHDNNDQLKLL</sequence>
<evidence type="ECO:0000313" key="1">
    <source>
        <dbReference type="EMBL" id="MFD1630839.1"/>
    </source>
</evidence>
<proteinExistence type="predicted"/>
<gene>
    <name evidence="1" type="ORF">ACFSAH_13200</name>
</gene>
<dbReference type="RefSeq" id="WP_379663217.1">
    <property type="nucleotide sequence ID" value="NZ_JBHUDG010000020.1"/>
</dbReference>
<evidence type="ECO:0000313" key="2">
    <source>
        <dbReference type="Proteomes" id="UP001597118"/>
    </source>
</evidence>
<dbReference type="InterPro" id="IPR036520">
    <property type="entry name" value="UPF0759_sf"/>
</dbReference>
<reference evidence="2" key="1">
    <citation type="journal article" date="2019" name="Int. J. Syst. Evol. Microbiol.">
        <title>The Global Catalogue of Microorganisms (GCM) 10K type strain sequencing project: providing services to taxonomists for standard genome sequencing and annotation.</title>
        <authorList>
            <consortium name="The Broad Institute Genomics Platform"/>
            <consortium name="The Broad Institute Genome Sequencing Center for Infectious Disease"/>
            <person name="Wu L."/>
            <person name="Ma J."/>
        </authorList>
    </citation>
    <scope>NUCLEOTIDE SEQUENCE [LARGE SCALE GENOMIC DNA]</scope>
    <source>
        <strain evidence="2">CCUG 53762</strain>
    </source>
</reference>
<name>A0ABW4IEP9_9SPHI</name>
<organism evidence="1 2">
    <name type="scientific">Pseudopedobacter beijingensis</name>
    <dbReference type="NCBI Taxonomy" id="1207056"/>
    <lineage>
        <taxon>Bacteria</taxon>
        <taxon>Pseudomonadati</taxon>
        <taxon>Bacteroidota</taxon>
        <taxon>Sphingobacteriia</taxon>
        <taxon>Sphingobacteriales</taxon>
        <taxon>Sphingobacteriaceae</taxon>
        <taxon>Pseudopedobacter</taxon>
    </lineage>
</organism>
<dbReference type="EMBL" id="JBHUDG010000020">
    <property type="protein sequence ID" value="MFD1630839.1"/>
    <property type="molecule type" value="Genomic_DNA"/>
</dbReference>
<dbReference type="Proteomes" id="UP001597118">
    <property type="component" value="Unassembled WGS sequence"/>
</dbReference>
<dbReference type="Gene3D" id="3.20.20.410">
    <property type="entry name" value="Protein of unknown function UPF0759"/>
    <property type="match status" value="1"/>
</dbReference>
<protein>
    <submittedName>
        <fullName evidence="1">DUF72 domain-containing protein</fullName>
    </submittedName>
</protein>
<dbReference type="Pfam" id="PF01904">
    <property type="entry name" value="DUF72"/>
    <property type="match status" value="1"/>
</dbReference>
<dbReference type="InterPro" id="IPR002763">
    <property type="entry name" value="DUF72"/>
</dbReference>